<dbReference type="PANTHER" id="PTHR33221">
    <property type="entry name" value="WINGED HELIX-TURN-HELIX TRANSCRIPTIONAL REGULATOR, RRF2 FAMILY"/>
    <property type="match status" value="1"/>
</dbReference>
<proteinExistence type="predicted"/>
<dbReference type="EMBL" id="CP027806">
    <property type="protein sequence ID" value="AXJ00056.1"/>
    <property type="molecule type" value="Genomic_DNA"/>
</dbReference>
<dbReference type="RefSeq" id="WP_114983364.1">
    <property type="nucleotide sequence ID" value="NZ_CP027806.1"/>
</dbReference>
<name>A0A345UHV4_9BACT</name>
<dbReference type="InterPro" id="IPR000944">
    <property type="entry name" value="Tscrpt_reg_Rrf2"/>
</dbReference>
<protein>
    <submittedName>
        <fullName evidence="2">Transcriptional regulator, BadM/Rrf2 family</fullName>
    </submittedName>
</protein>
<reference evidence="2 3" key="1">
    <citation type="submission" date="2018-03" db="EMBL/GenBank/DDBJ databases">
        <title>Phenotypic and genomic properties of Cyclonatronum proteinivorum gen. nov., sp. nov., a haloalkaliphilic bacteroidete from soda lakes possessing Na+-translocating rhodopsin.</title>
        <authorList>
            <person name="Toshchakov S.V."/>
            <person name="Korzhenkov A."/>
            <person name="Samarov N.I."/>
            <person name="Kublanov I.V."/>
            <person name="Muntyan M.S."/>
            <person name="Sorokin D.Y."/>
        </authorList>
    </citation>
    <scope>NUCLEOTIDE SEQUENCE [LARGE SCALE GENOMIC DNA]</scope>
    <source>
        <strain evidence="2 3">Omega</strain>
    </source>
</reference>
<evidence type="ECO:0000313" key="2">
    <source>
        <dbReference type="EMBL" id="AXJ00056.1"/>
    </source>
</evidence>
<dbReference type="OrthoDB" id="9808360at2"/>
<organism evidence="2 3">
    <name type="scientific">Cyclonatronum proteinivorum</name>
    <dbReference type="NCBI Taxonomy" id="1457365"/>
    <lineage>
        <taxon>Bacteria</taxon>
        <taxon>Pseudomonadati</taxon>
        <taxon>Balneolota</taxon>
        <taxon>Balneolia</taxon>
        <taxon>Balneolales</taxon>
        <taxon>Cyclonatronaceae</taxon>
        <taxon>Cyclonatronum</taxon>
    </lineage>
</organism>
<dbReference type="PROSITE" id="PS51197">
    <property type="entry name" value="HTH_RRF2_2"/>
    <property type="match status" value="1"/>
</dbReference>
<dbReference type="Gene3D" id="1.10.10.10">
    <property type="entry name" value="Winged helix-like DNA-binding domain superfamily/Winged helix DNA-binding domain"/>
    <property type="match status" value="1"/>
</dbReference>
<gene>
    <name evidence="2" type="ORF">CYPRO_0773</name>
</gene>
<dbReference type="Pfam" id="PF02082">
    <property type="entry name" value="Rrf2"/>
    <property type="match status" value="1"/>
</dbReference>
<accession>A0A345UHV4</accession>
<dbReference type="NCBIfam" id="TIGR00738">
    <property type="entry name" value="rrf2_super"/>
    <property type="match status" value="1"/>
</dbReference>
<keyword evidence="1" id="KW-0238">DNA-binding</keyword>
<dbReference type="KEGG" id="cprv:CYPRO_0773"/>
<dbReference type="GO" id="GO:0003700">
    <property type="term" value="F:DNA-binding transcription factor activity"/>
    <property type="evidence" value="ECO:0007669"/>
    <property type="project" value="TreeGrafter"/>
</dbReference>
<keyword evidence="3" id="KW-1185">Reference proteome</keyword>
<dbReference type="PANTHER" id="PTHR33221:SF5">
    <property type="entry name" value="HTH-TYPE TRANSCRIPTIONAL REGULATOR ISCR"/>
    <property type="match status" value="1"/>
</dbReference>
<dbReference type="InterPro" id="IPR036390">
    <property type="entry name" value="WH_DNA-bd_sf"/>
</dbReference>
<dbReference type="GO" id="GO:0003677">
    <property type="term" value="F:DNA binding"/>
    <property type="evidence" value="ECO:0007669"/>
    <property type="project" value="UniProtKB-KW"/>
</dbReference>
<dbReference type="GO" id="GO:0005829">
    <property type="term" value="C:cytosol"/>
    <property type="evidence" value="ECO:0007669"/>
    <property type="project" value="TreeGrafter"/>
</dbReference>
<evidence type="ECO:0000256" key="1">
    <source>
        <dbReference type="ARBA" id="ARBA00023125"/>
    </source>
</evidence>
<evidence type="ECO:0000313" key="3">
    <source>
        <dbReference type="Proteomes" id="UP000254808"/>
    </source>
</evidence>
<dbReference type="InterPro" id="IPR036388">
    <property type="entry name" value="WH-like_DNA-bd_sf"/>
</dbReference>
<dbReference type="SUPFAM" id="SSF46785">
    <property type="entry name" value="Winged helix' DNA-binding domain"/>
    <property type="match status" value="1"/>
</dbReference>
<dbReference type="Proteomes" id="UP000254808">
    <property type="component" value="Chromosome"/>
</dbReference>
<dbReference type="AlphaFoldDB" id="A0A345UHV4"/>
<sequence length="157" mass="17623">MLLSKSCIYGIRAALYIAARHEEDRKFVPIREVSDNLDLSFHFLTKILQQLTTADILKSYKGPNGGVAFTRSPEQIKMIDIIGAIDGYKLFTECILGLPGCGDGKPCPIHDKWGETRETLKVLFETTSLDELVKKGIRLNLRLSDTHTMEDILKGLK</sequence>